<dbReference type="InterPro" id="IPR015421">
    <property type="entry name" value="PyrdxlP-dep_Trfase_major"/>
</dbReference>
<evidence type="ECO:0000313" key="4">
    <source>
        <dbReference type="EMBL" id="TNV86037.1"/>
    </source>
</evidence>
<evidence type="ECO:0000256" key="1">
    <source>
        <dbReference type="ARBA" id="ARBA00001933"/>
    </source>
</evidence>
<protein>
    <recommendedName>
        <fullName evidence="3">Orn/Lys/Arg decarboxylases family 1 pyridoxal-P attachment site domain-containing protein</fullName>
    </recommendedName>
</protein>
<sequence length="507" mass="56129">MVEKGQVKGVDGPADSNYNLINQLGKGPKYSMHMPGHCGNNEVTPILNQFLKEYGGNAIEGTTDEVFGTLGNYFPPSGIMKKSLDQAAELYGTKCTYYGINGSTGNLISATRCLGGNKQVALLQRNTHRSVAHGFRISGARLRFSYPDYDEEHTLFKPLTLDQIKAEVEQNCDITVVVVTTPTYEGLTADVPAIAAYCKLKGLRLLIDGAHGSIFPFHDQMPHTGIGIDGVDIVVQSLHKAAGAFSQASVIHLNKTSSIDRTQLETALFITASTSPSNLLLASIEEVIVRNFSKEGKDMISKVIGFATQAKDTIRKLPGYQLWEFPGIPQDPTKVCFDYTGPNGKKLTGEQIRNYFREHFSVDPEEYTPTSVLFSFHIGTTEATLANFLAAAQTLHTETEEKLLFKCRTLCEDIRPHAFHKNNSPLQTPVYAVDLQECFQLKVKSYPAWAIKQSLESDPYDKQLWVSAQIISPCPPGCIVVDIGEKIKLWHFKFLDPQQELLVFEVN</sequence>
<organism evidence="4 5">
    <name type="scientific">Halteria grandinella</name>
    <dbReference type="NCBI Taxonomy" id="5974"/>
    <lineage>
        <taxon>Eukaryota</taxon>
        <taxon>Sar</taxon>
        <taxon>Alveolata</taxon>
        <taxon>Ciliophora</taxon>
        <taxon>Intramacronucleata</taxon>
        <taxon>Spirotrichea</taxon>
        <taxon>Stichotrichia</taxon>
        <taxon>Sporadotrichida</taxon>
        <taxon>Halteriidae</taxon>
        <taxon>Halteria</taxon>
    </lineage>
</organism>
<comment type="caution">
    <text evidence="4">The sequence shown here is derived from an EMBL/GenBank/DDBJ whole genome shotgun (WGS) entry which is preliminary data.</text>
</comment>
<dbReference type="Gene3D" id="3.40.640.10">
    <property type="entry name" value="Type I PLP-dependent aspartate aminotransferase-like (Major domain)"/>
    <property type="match status" value="1"/>
</dbReference>
<dbReference type="InterPro" id="IPR000310">
    <property type="entry name" value="Orn/Lys/Arg_deCO2ase_major_dom"/>
</dbReference>
<dbReference type="InterPro" id="IPR015424">
    <property type="entry name" value="PyrdxlP-dep_Trfase"/>
</dbReference>
<accession>A0A8J8P2R4</accession>
<reference evidence="4" key="1">
    <citation type="submission" date="2019-06" db="EMBL/GenBank/DDBJ databases">
        <authorList>
            <person name="Zheng W."/>
        </authorList>
    </citation>
    <scope>NUCLEOTIDE SEQUENCE</scope>
    <source>
        <strain evidence="4">QDHG01</strain>
    </source>
</reference>
<evidence type="ECO:0000256" key="2">
    <source>
        <dbReference type="ARBA" id="ARBA00022898"/>
    </source>
</evidence>
<keyword evidence="5" id="KW-1185">Reference proteome</keyword>
<keyword evidence="2" id="KW-0663">Pyridoxal phosphate</keyword>
<evidence type="ECO:0000259" key="3">
    <source>
        <dbReference type="PROSITE" id="PS00703"/>
    </source>
</evidence>
<dbReference type="SUPFAM" id="SSF53383">
    <property type="entry name" value="PLP-dependent transferases"/>
    <property type="match status" value="1"/>
</dbReference>
<dbReference type="EMBL" id="RRYP01001373">
    <property type="protein sequence ID" value="TNV86037.1"/>
    <property type="molecule type" value="Genomic_DNA"/>
</dbReference>
<dbReference type="Pfam" id="PF01276">
    <property type="entry name" value="OKR_DC_1"/>
    <property type="match status" value="1"/>
</dbReference>
<dbReference type="PANTHER" id="PTHR43277">
    <property type="entry name" value="ARGININE DECARBOXYLASE"/>
    <property type="match status" value="1"/>
</dbReference>
<comment type="cofactor">
    <cofactor evidence="1">
        <name>pyridoxal 5'-phosphate</name>
        <dbReference type="ChEBI" id="CHEBI:597326"/>
    </cofactor>
</comment>
<dbReference type="OrthoDB" id="5978656at2759"/>
<dbReference type="GO" id="GO:0003824">
    <property type="term" value="F:catalytic activity"/>
    <property type="evidence" value="ECO:0007669"/>
    <property type="project" value="InterPro"/>
</dbReference>
<proteinExistence type="predicted"/>
<dbReference type="InterPro" id="IPR052357">
    <property type="entry name" value="Orn_Lys_Arg_decarboxylase-I"/>
</dbReference>
<dbReference type="AlphaFoldDB" id="A0A8J8P2R4"/>
<dbReference type="PANTHER" id="PTHR43277:SF4">
    <property type="entry name" value="ARGININE DECARBOXYLASE"/>
    <property type="match status" value="1"/>
</dbReference>
<evidence type="ECO:0000313" key="5">
    <source>
        <dbReference type="Proteomes" id="UP000785679"/>
    </source>
</evidence>
<dbReference type="Proteomes" id="UP000785679">
    <property type="component" value="Unassembled WGS sequence"/>
</dbReference>
<name>A0A8J8P2R4_HALGN</name>
<feature type="domain" description="Orn/Lys/Arg decarboxylases family 1 pyridoxal-P attachment site" evidence="3">
    <location>
        <begin position="235"/>
        <end position="249"/>
    </location>
</feature>
<gene>
    <name evidence="4" type="ORF">FGO68_gene490</name>
</gene>
<dbReference type="PROSITE" id="PS00703">
    <property type="entry name" value="OKR_DC_1"/>
    <property type="match status" value="1"/>
</dbReference>